<dbReference type="GO" id="GO:0005615">
    <property type="term" value="C:extracellular space"/>
    <property type="evidence" value="ECO:0007669"/>
    <property type="project" value="TreeGrafter"/>
</dbReference>
<dbReference type="Gene3D" id="3.40.720.10">
    <property type="entry name" value="Alkaline Phosphatase, subunit A"/>
    <property type="match status" value="1"/>
</dbReference>
<dbReference type="InterPro" id="IPR017850">
    <property type="entry name" value="Alkaline_phosphatase_core_sf"/>
</dbReference>
<evidence type="ECO:0000256" key="1">
    <source>
        <dbReference type="SAM" id="Phobius"/>
    </source>
</evidence>
<dbReference type="PANTHER" id="PTHR10974">
    <property type="entry name" value="FI08016P-RELATED"/>
    <property type="match status" value="1"/>
</dbReference>
<evidence type="ECO:0000313" key="3">
    <source>
        <dbReference type="Proteomes" id="UP000499080"/>
    </source>
</evidence>
<dbReference type="EMBL" id="BGPR01000029">
    <property type="protein sequence ID" value="GBL82572.1"/>
    <property type="molecule type" value="Genomic_DNA"/>
</dbReference>
<protein>
    <submittedName>
        <fullName evidence="2">Uncharacterized protein</fullName>
    </submittedName>
</protein>
<gene>
    <name evidence="2" type="ORF">AVEN_263662_1</name>
</gene>
<name>A0A4Y2ARI5_ARAVE</name>
<comment type="caution">
    <text evidence="2">The sequence shown here is derived from an EMBL/GenBank/DDBJ whole genome shotgun (WGS) entry which is preliminary data.</text>
</comment>
<keyword evidence="1" id="KW-1133">Transmembrane helix</keyword>
<accession>A0A4Y2ARI5</accession>
<evidence type="ECO:0000313" key="2">
    <source>
        <dbReference type="EMBL" id="GBL82572.1"/>
    </source>
</evidence>
<feature type="transmembrane region" description="Helical" evidence="1">
    <location>
        <begin position="12"/>
        <end position="28"/>
    </location>
</feature>
<dbReference type="SUPFAM" id="SSF53649">
    <property type="entry name" value="Alkaline phosphatase-like"/>
    <property type="match status" value="1"/>
</dbReference>
<dbReference type="FunFam" id="3.40.720.10:FF:000017">
    <property type="entry name" value="Predicted protein"/>
    <property type="match status" value="1"/>
</dbReference>
<dbReference type="CDD" id="cd16021">
    <property type="entry name" value="ALP_like"/>
    <property type="match status" value="1"/>
</dbReference>
<dbReference type="OrthoDB" id="413313at2759"/>
<proteinExistence type="predicted"/>
<dbReference type="Pfam" id="PF02995">
    <property type="entry name" value="DUF229"/>
    <property type="match status" value="1"/>
</dbReference>
<keyword evidence="1" id="KW-0472">Membrane</keyword>
<dbReference type="Proteomes" id="UP000499080">
    <property type="component" value="Unassembled WGS sequence"/>
</dbReference>
<keyword evidence="1" id="KW-0812">Transmembrane</keyword>
<sequence length="645" mass="74288">MRLKRHLFHRYPLFFMCFVFCGVVVIFYCRYELDDKISSQFLADDTVTNFLIDTPGCQIPAWNPWDDSVKGLFKKVITPYKCSGRPSFVRILPNGVISVEDALLQYYYEVEPQNVSCVYQEIRRNTTGSDGEVDNSVSLEAPKALVFDQPIEIDFVKTTCKLGDQFQDFVEFLPLTPLKTDVEKRCVDRNIKIKVQKPLNVIFLGIDSISRLNFIRHFPKSQEYLSNFLSPITMEGYTKVGDNTFPNLVPLLTGHYYQHYYDEIHNRSMFFDDVEFSWKIFSKLGYRTLLAEDAPKIATFNYFRNGFKSPPTDYYYRPFALAVEKSDLKAKSKGQCFGSKMEMEVVYDYLKSFTDTMGQNRPFFAFLFLARLTHDVFNFAGYADEPTYQLLKYLDESKILNNTMLVFFSDHGIRYGKIRETRIGQYEERMPFMHIILPKWFLKEHQTIQKNLITNTKRLTTPFDIHSTICHLASLMSGDTQWDSKLKPGISLFQEVPITRTCSDAGITPHWCTCQVSKPISKDESAVRRAAETVIQTVNKWLSLHEDKCAVLTLKQILDARVTATGLLSDRNGSEATSQKLLDFVNYLIVVSASPSKAIFEATVLCELVESGECEVIDDISRINEYGKQSDCLSDTVLKKFCYCL</sequence>
<dbReference type="AlphaFoldDB" id="A0A4Y2ARI5"/>
<keyword evidence="3" id="KW-1185">Reference proteome</keyword>
<dbReference type="InterPro" id="IPR004245">
    <property type="entry name" value="DUF229"/>
</dbReference>
<organism evidence="2 3">
    <name type="scientific">Araneus ventricosus</name>
    <name type="common">Orbweaver spider</name>
    <name type="synonym">Epeira ventricosa</name>
    <dbReference type="NCBI Taxonomy" id="182803"/>
    <lineage>
        <taxon>Eukaryota</taxon>
        <taxon>Metazoa</taxon>
        <taxon>Ecdysozoa</taxon>
        <taxon>Arthropoda</taxon>
        <taxon>Chelicerata</taxon>
        <taxon>Arachnida</taxon>
        <taxon>Araneae</taxon>
        <taxon>Araneomorphae</taxon>
        <taxon>Entelegynae</taxon>
        <taxon>Araneoidea</taxon>
        <taxon>Araneidae</taxon>
        <taxon>Araneus</taxon>
    </lineage>
</organism>
<dbReference type="PANTHER" id="PTHR10974:SF1">
    <property type="entry name" value="FI08016P-RELATED"/>
    <property type="match status" value="1"/>
</dbReference>
<reference evidence="2 3" key="1">
    <citation type="journal article" date="2019" name="Sci. Rep.">
        <title>Orb-weaving spider Araneus ventricosus genome elucidates the spidroin gene catalogue.</title>
        <authorList>
            <person name="Kono N."/>
            <person name="Nakamura H."/>
            <person name="Ohtoshi R."/>
            <person name="Moran D.A.P."/>
            <person name="Shinohara A."/>
            <person name="Yoshida Y."/>
            <person name="Fujiwara M."/>
            <person name="Mori M."/>
            <person name="Tomita M."/>
            <person name="Arakawa K."/>
        </authorList>
    </citation>
    <scope>NUCLEOTIDE SEQUENCE [LARGE SCALE GENOMIC DNA]</scope>
</reference>